<organism evidence="1 2">
    <name type="scientific">Dysgonomonas gadei ATCC BAA-286</name>
    <dbReference type="NCBI Taxonomy" id="742766"/>
    <lineage>
        <taxon>Bacteria</taxon>
        <taxon>Pseudomonadati</taxon>
        <taxon>Bacteroidota</taxon>
        <taxon>Bacteroidia</taxon>
        <taxon>Bacteroidales</taxon>
        <taxon>Dysgonomonadaceae</taxon>
        <taxon>Dysgonomonas</taxon>
    </lineage>
</organism>
<protein>
    <submittedName>
        <fullName evidence="1">Uncharacterized protein</fullName>
    </submittedName>
</protein>
<evidence type="ECO:0000313" key="2">
    <source>
        <dbReference type="Proteomes" id="UP000004913"/>
    </source>
</evidence>
<dbReference type="STRING" id="742766.HMPREF9455_02279"/>
<dbReference type="HOGENOM" id="CLU_3199074_0_0_10"/>
<comment type="caution">
    <text evidence="1">The sequence shown here is derived from an EMBL/GenBank/DDBJ whole genome shotgun (WGS) entry which is preliminary data.</text>
</comment>
<keyword evidence="2" id="KW-1185">Reference proteome</keyword>
<accession>F5IYP9</accession>
<proteinExistence type="predicted"/>
<sequence length="45" mass="5359">MISISDNVWIIKALECYRLMLTFFEHTKASFEFGFGSNKSFFVFR</sequence>
<dbReference type="EMBL" id="ADLV01000027">
    <property type="protein sequence ID" value="EGK01446.1"/>
    <property type="molecule type" value="Genomic_DNA"/>
</dbReference>
<gene>
    <name evidence="1" type="ORF">HMPREF9455_02279</name>
</gene>
<dbReference type="AlphaFoldDB" id="F5IYP9"/>
<dbReference type="Proteomes" id="UP000004913">
    <property type="component" value="Unassembled WGS sequence"/>
</dbReference>
<evidence type="ECO:0000313" key="1">
    <source>
        <dbReference type="EMBL" id="EGK01446.1"/>
    </source>
</evidence>
<reference evidence="1 2" key="1">
    <citation type="submission" date="2011-04" db="EMBL/GenBank/DDBJ databases">
        <title>The Genome Sequence of Dysgonomonas gadei ATCC BAA-286.</title>
        <authorList>
            <consortium name="The Broad Institute Genome Sequencing Platform"/>
            <person name="Earl A."/>
            <person name="Ward D."/>
            <person name="Feldgarden M."/>
            <person name="Gevers D."/>
            <person name="Pudlo N."/>
            <person name="Martens E."/>
            <person name="Allen-Vercoe E."/>
            <person name="Young S.K."/>
            <person name="Zeng Q."/>
            <person name="Gargeya S."/>
            <person name="Fitzgerald M."/>
            <person name="Haas B."/>
            <person name="Abouelleil A."/>
            <person name="Alvarado L."/>
            <person name="Arachchi H.M."/>
            <person name="Berlin A."/>
            <person name="Brown A."/>
            <person name="Chapman S.B."/>
            <person name="Chen Z."/>
            <person name="Dunbar C."/>
            <person name="Freedman E."/>
            <person name="Gearin G."/>
            <person name="Gellesch M."/>
            <person name="Goldberg J."/>
            <person name="Griggs A."/>
            <person name="Gujja S."/>
            <person name="Heiman D."/>
            <person name="Howarth C."/>
            <person name="Larson L."/>
            <person name="Lui A."/>
            <person name="MacDonald P.J.P."/>
            <person name="Mehta T."/>
            <person name="Montmayeur A."/>
            <person name="Murphy C."/>
            <person name="Neiman D."/>
            <person name="Pearson M."/>
            <person name="Priest M."/>
            <person name="Roberts A."/>
            <person name="Saif S."/>
            <person name="Shea T."/>
            <person name="Shenoy N."/>
            <person name="Sisk P."/>
            <person name="Stolte C."/>
            <person name="Sykes S."/>
            <person name="Yandava C."/>
            <person name="Wortman J."/>
            <person name="Nusbaum C."/>
            <person name="Birren B."/>
        </authorList>
    </citation>
    <scope>NUCLEOTIDE SEQUENCE [LARGE SCALE GENOMIC DNA]</scope>
    <source>
        <strain evidence="1 2">ATCC BAA-286</strain>
    </source>
</reference>
<name>F5IYP9_9BACT</name>